<dbReference type="GO" id="GO:0012505">
    <property type="term" value="C:endomembrane system"/>
    <property type="evidence" value="ECO:0007669"/>
    <property type="project" value="UniProtKB-SubCell"/>
</dbReference>
<evidence type="ECO:0000256" key="4">
    <source>
        <dbReference type="ARBA" id="ARBA00022475"/>
    </source>
</evidence>
<dbReference type="HOGENOM" id="CLU_037945_8_1_11"/>
<keyword evidence="6 9" id="KW-1133">Transmembrane helix</keyword>
<dbReference type="Gene3D" id="3.30.70.100">
    <property type="match status" value="1"/>
</dbReference>
<dbReference type="InterPro" id="IPR006685">
    <property type="entry name" value="MscS_channel_2nd"/>
</dbReference>
<dbReference type="InterPro" id="IPR023408">
    <property type="entry name" value="MscS_beta-dom_sf"/>
</dbReference>
<dbReference type="PANTHER" id="PTHR30460">
    <property type="entry name" value="MODERATE CONDUCTANCE MECHANOSENSITIVE CHANNEL YBIO"/>
    <property type="match status" value="1"/>
</dbReference>
<sequence>MILAWDQSAQWTAFWSRIWQHFGVRDFGEWLLVKGTRIALIIIATILVTRFVKASANVIARGSFKEQEPQIRGEAARQRATLLSAFIWVFTVIQIFVAVLMIATALELPISGFAPLAAVAGAGLGFGAQRIVQDVLSGFFIIAEKQYRIGDLVQLAVLGTTNDPIGTVEQVTLRVTKLRSTDGELYTVPNGQIIKSTNLSKDWAQAVVDIPVPASSDIAVLREKLTEVCDTAKDDPNLKPLLRSAPTFLGVEGIEMDQINMRIVANSVPGQQFVLSRRLRAKALAALRQEGINTVKNGEDHAPERPQQRHRPTRPEEDTAPQERVRD</sequence>
<feature type="transmembrane region" description="Helical" evidence="9">
    <location>
        <begin position="38"/>
        <end position="60"/>
    </location>
</feature>
<gene>
    <name evidence="12" type="ORF">HMPREF9336_01771</name>
</gene>
<dbReference type="PANTHER" id="PTHR30460:SF0">
    <property type="entry name" value="MODERATE CONDUCTANCE MECHANOSENSITIVE CHANNEL YBIO"/>
    <property type="match status" value="1"/>
</dbReference>
<dbReference type="Gene3D" id="1.10.287.1260">
    <property type="match status" value="1"/>
</dbReference>
<dbReference type="GO" id="GO:0005886">
    <property type="term" value="C:plasma membrane"/>
    <property type="evidence" value="ECO:0007669"/>
    <property type="project" value="UniProtKB-SubCell"/>
</dbReference>
<dbReference type="Pfam" id="PF21082">
    <property type="entry name" value="MS_channel_3rd"/>
    <property type="match status" value="1"/>
</dbReference>
<evidence type="ECO:0000256" key="7">
    <source>
        <dbReference type="ARBA" id="ARBA00023136"/>
    </source>
</evidence>
<comment type="similarity">
    <text evidence="3">Belongs to the MscS (TC 1.A.23) family.</text>
</comment>
<feature type="transmembrane region" description="Helical" evidence="9">
    <location>
        <begin position="81"/>
        <end position="106"/>
    </location>
</feature>
<dbReference type="InterPro" id="IPR045276">
    <property type="entry name" value="YbiO_bact"/>
</dbReference>
<evidence type="ECO:0008006" key="14">
    <source>
        <dbReference type="Google" id="ProtNLM"/>
    </source>
</evidence>
<dbReference type="Proteomes" id="UP000004816">
    <property type="component" value="Unassembled WGS sequence"/>
</dbReference>
<dbReference type="InterPro" id="IPR049278">
    <property type="entry name" value="MS_channel_C"/>
</dbReference>
<evidence type="ECO:0000256" key="6">
    <source>
        <dbReference type="ARBA" id="ARBA00022989"/>
    </source>
</evidence>
<evidence type="ECO:0000313" key="13">
    <source>
        <dbReference type="Proteomes" id="UP000004816"/>
    </source>
</evidence>
<keyword evidence="13" id="KW-1185">Reference proteome</keyword>
<evidence type="ECO:0000256" key="2">
    <source>
        <dbReference type="ARBA" id="ARBA00004236"/>
    </source>
</evidence>
<keyword evidence="4" id="KW-1003">Cell membrane</keyword>
<dbReference type="OrthoDB" id="4638917at2"/>
<feature type="domain" description="Mechanosensitive ion channel MscS C-terminal" evidence="11">
    <location>
        <begin position="207"/>
        <end position="293"/>
    </location>
</feature>
<dbReference type="Gene3D" id="2.30.30.60">
    <property type="match status" value="1"/>
</dbReference>
<evidence type="ECO:0000259" key="11">
    <source>
        <dbReference type="Pfam" id="PF21082"/>
    </source>
</evidence>
<dbReference type="Pfam" id="PF00924">
    <property type="entry name" value="MS_channel_2nd"/>
    <property type="match status" value="1"/>
</dbReference>
<keyword evidence="7 9" id="KW-0472">Membrane</keyword>
<dbReference type="SUPFAM" id="SSF82861">
    <property type="entry name" value="Mechanosensitive channel protein MscS (YggB), transmembrane region"/>
    <property type="match status" value="1"/>
</dbReference>
<evidence type="ECO:0000259" key="10">
    <source>
        <dbReference type="Pfam" id="PF00924"/>
    </source>
</evidence>
<dbReference type="eggNOG" id="COG0668">
    <property type="taxonomic scope" value="Bacteria"/>
</dbReference>
<feature type="domain" description="Mechanosensitive ion channel MscS" evidence="10">
    <location>
        <begin position="131"/>
        <end position="200"/>
    </location>
</feature>
<comment type="subcellular location">
    <subcellularLocation>
        <location evidence="2">Cell membrane</location>
    </subcellularLocation>
    <subcellularLocation>
        <location evidence="1">Endomembrane system</location>
        <topology evidence="1">Multi-pass membrane protein</topology>
    </subcellularLocation>
</comment>
<dbReference type="STRING" id="679197.HMPREF9336_01771"/>
<reference evidence="12 13" key="1">
    <citation type="journal article" date="2011" name="Stand. Genomic Sci.">
        <title>High quality draft genome sequence of Segniliparus rugosus CDC 945(T)= (ATCC BAA-974(T)).</title>
        <authorList>
            <person name="Earl A.M."/>
            <person name="Desjardins C.A."/>
            <person name="Fitzgerald M.G."/>
            <person name="Arachchi H.M."/>
            <person name="Zeng Q."/>
            <person name="Mehta T."/>
            <person name="Griggs A."/>
            <person name="Birren B.W."/>
            <person name="Toney N.C."/>
            <person name="Carr J."/>
            <person name="Posey J."/>
            <person name="Butler W.R."/>
        </authorList>
    </citation>
    <scope>NUCLEOTIDE SEQUENCE [LARGE SCALE GENOMIC DNA]</scope>
    <source>
        <strain evidence="13">ATCC BAA-974 / DSM 45345 / CCUG 50838 / CIP 108380 / JCM 13579 / CDC 945</strain>
    </source>
</reference>
<evidence type="ECO:0000313" key="12">
    <source>
        <dbReference type="EMBL" id="EFV13382.1"/>
    </source>
</evidence>
<evidence type="ECO:0000256" key="8">
    <source>
        <dbReference type="SAM" id="MobiDB-lite"/>
    </source>
</evidence>
<evidence type="ECO:0000256" key="1">
    <source>
        <dbReference type="ARBA" id="ARBA00004127"/>
    </source>
</evidence>
<name>E5XQI4_SEGRC</name>
<dbReference type="EMBL" id="ACZI02000002">
    <property type="protein sequence ID" value="EFV13382.1"/>
    <property type="molecule type" value="Genomic_DNA"/>
</dbReference>
<keyword evidence="5 9" id="KW-0812">Transmembrane</keyword>
<dbReference type="InterPro" id="IPR011014">
    <property type="entry name" value="MscS_channel_TM-2"/>
</dbReference>
<organism evidence="12 13">
    <name type="scientific">Segniliparus rugosus (strain ATCC BAA-974 / DSM 45345 / CCUG 50838 / CIP 108380 / JCM 13579 / CDC 945)</name>
    <dbReference type="NCBI Taxonomy" id="679197"/>
    <lineage>
        <taxon>Bacteria</taxon>
        <taxon>Bacillati</taxon>
        <taxon>Actinomycetota</taxon>
        <taxon>Actinomycetes</taxon>
        <taxon>Mycobacteriales</taxon>
        <taxon>Segniliparaceae</taxon>
        <taxon>Segniliparus</taxon>
    </lineage>
</organism>
<dbReference type="InterPro" id="IPR010920">
    <property type="entry name" value="LSM_dom_sf"/>
</dbReference>
<comment type="caution">
    <text evidence="12">The sequence shown here is derived from an EMBL/GenBank/DDBJ whole genome shotgun (WGS) entry which is preliminary data.</text>
</comment>
<evidence type="ECO:0000256" key="3">
    <source>
        <dbReference type="ARBA" id="ARBA00008017"/>
    </source>
</evidence>
<dbReference type="GO" id="GO:0008381">
    <property type="term" value="F:mechanosensitive monoatomic ion channel activity"/>
    <property type="evidence" value="ECO:0007669"/>
    <property type="project" value="InterPro"/>
</dbReference>
<evidence type="ECO:0000256" key="9">
    <source>
        <dbReference type="SAM" id="Phobius"/>
    </source>
</evidence>
<feature type="compositionally biased region" description="Basic and acidic residues" evidence="8">
    <location>
        <begin position="297"/>
        <end position="327"/>
    </location>
</feature>
<dbReference type="AlphaFoldDB" id="E5XQI4"/>
<evidence type="ECO:0000256" key="5">
    <source>
        <dbReference type="ARBA" id="ARBA00022692"/>
    </source>
</evidence>
<accession>E5XQI4</accession>
<feature type="region of interest" description="Disordered" evidence="8">
    <location>
        <begin position="292"/>
        <end position="327"/>
    </location>
</feature>
<proteinExistence type="inferred from homology"/>
<dbReference type="SUPFAM" id="SSF50182">
    <property type="entry name" value="Sm-like ribonucleoproteins"/>
    <property type="match status" value="1"/>
</dbReference>
<protein>
    <recommendedName>
        <fullName evidence="14">Mechanosensitive ion channel protein MscS</fullName>
    </recommendedName>
</protein>